<sequence>MQFGNVVRLFLCGLLLVLAGCASSPQKPNADAATLAQAAYRDPGAPSMMLITMVNNRTGKGGHTSLMVNASQRVIFDPAGSFKADVVPEYNDVLYGITPAVFKAYRGSHARETFHVVTQEVALTPAQAERAFQLVTSNGRVPGAYCANATSGIMAQIPGFESIDRTFFPVRLQEQFGTLPGVITQRYYENDSEDLQVGIAANNAQLNAQ</sequence>
<evidence type="ECO:0000313" key="2">
    <source>
        <dbReference type="EMBL" id="CUH76044.1"/>
    </source>
</evidence>
<dbReference type="OrthoDB" id="7666390at2"/>
<dbReference type="AlphaFoldDB" id="A0A0P1GKT9"/>
<feature type="chain" id="PRO_5006063536" description="Lipoprotein" evidence="1">
    <location>
        <begin position="20"/>
        <end position="209"/>
    </location>
</feature>
<proteinExistence type="predicted"/>
<keyword evidence="1" id="KW-0732">Signal</keyword>
<name>A0A0P1GKT9_9RHOB</name>
<gene>
    <name evidence="2" type="ORF">TRM7557_00685</name>
</gene>
<evidence type="ECO:0008006" key="4">
    <source>
        <dbReference type="Google" id="ProtNLM"/>
    </source>
</evidence>
<dbReference type="RefSeq" id="WP_058288798.1">
    <property type="nucleotide sequence ID" value="NZ_CYSD01000012.1"/>
</dbReference>
<protein>
    <recommendedName>
        <fullName evidence="4">Lipoprotein</fullName>
    </recommendedName>
</protein>
<feature type="signal peptide" evidence="1">
    <location>
        <begin position="1"/>
        <end position="19"/>
    </location>
</feature>
<organism evidence="2 3">
    <name type="scientific">Tritonibacter multivorans</name>
    <dbReference type="NCBI Taxonomy" id="928856"/>
    <lineage>
        <taxon>Bacteria</taxon>
        <taxon>Pseudomonadati</taxon>
        <taxon>Pseudomonadota</taxon>
        <taxon>Alphaproteobacteria</taxon>
        <taxon>Rhodobacterales</taxon>
        <taxon>Paracoccaceae</taxon>
        <taxon>Tritonibacter</taxon>
    </lineage>
</organism>
<evidence type="ECO:0000313" key="3">
    <source>
        <dbReference type="Proteomes" id="UP000052022"/>
    </source>
</evidence>
<dbReference type="Proteomes" id="UP000052022">
    <property type="component" value="Unassembled WGS sequence"/>
</dbReference>
<keyword evidence="3" id="KW-1185">Reference proteome</keyword>
<evidence type="ECO:0000256" key="1">
    <source>
        <dbReference type="SAM" id="SignalP"/>
    </source>
</evidence>
<accession>A0A0P1GKT9</accession>
<reference evidence="2 3" key="1">
    <citation type="submission" date="2015-09" db="EMBL/GenBank/DDBJ databases">
        <authorList>
            <consortium name="Swine Surveillance"/>
        </authorList>
    </citation>
    <scope>NUCLEOTIDE SEQUENCE [LARGE SCALE GENOMIC DNA]</scope>
    <source>
        <strain evidence="2 3">CECT 7557</strain>
    </source>
</reference>
<dbReference type="STRING" id="928856.SAMN04488049_10397"/>
<dbReference type="EMBL" id="CYSD01000012">
    <property type="protein sequence ID" value="CUH76044.1"/>
    <property type="molecule type" value="Genomic_DNA"/>
</dbReference>